<accession>A0ACC0K6K3</accession>
<organism evidence="1 2">
    <name type="scientific">Choristoneura fumiferana</name>
    <name type="common">Spruce budworm moth</name>
    <name type="synonym">Archips fumiferana</name>
    <dbReference type="NCBI Taxonomy" id="7141"/>
    <lineage>
        <taxon>Eukaryota</taxon>
        <taxon>Metazoa</taxon>
        <taxon>Ecdysozoa</taxon>
        <taxon>Arthropoda</taxon>
        <taxon>Hexapoda</taxon>
        <taxon>Insecta</taxon>
        <taxon>Pterygota</taxon>
        <taxon>Neoptera</taxon>
        <taxon>Endopterygota</taxon>
        <taxon>Lepidoptera</taxon>
        <taxon>Glossata</taxon>
        <taxon>Ditrysia</taxon>
        <taxon>Tortricoidea</taxon>
        <taxon>Tortricidae</taxon>
        <taxon>Tortricinae</taxon>
        <taxon>Choristoneura</taxon>
    </lineage>
</organism>
<dbReference type="Proteomes" id="UP001064048">
    <property type="component" value="Chromosome 7"/>
</dbReference>
<proteinExistence type="predicted"/>
<name>A0ACC0K6K3_CHOFU</name>
<gene>
    <name evidence="1" type="ORF">MSG28_004582</name>
</gene>
<evidence type="ECO:0000313" key="2">
    <source>
        <dbReference type="Proteomes" id="UP001064048"/>
    </source>
</evidence>
<sequence length="112" mass="12500">MLCTASPASSDSYSYLHEIRVTLFTGPNNTDMEVPTLFFMYTPMETDMSFYGFVDEKQGQYFHVGIIRAGGQRGLGRWWLIAGNHTNEITVRAAAGQPGLRPAQSLLTQSNY</sequence>
<reference evidence="1 2" key="1">
    <citation type="journal article" date="2022" name="Genome Biol. Evol.">
        <title>The Spruce Budworm Genome: Reconstructing the Evolutionary History of Antifreeze Proteins.</title>
        <authorList>
            <person name="Beliveau C."/>
            <person name="Gagne P."/>
            <person name="Picq S."/>
            <person name="Vernygora O."/>
            <person name="Keeling C.I."/>
            <person name="Pinkney K."/>
            <person name="Doucet D."/>
            <person name="Wen F."/>
            <person name="Johnston J.S."/>
            <person name="Maaroufi H."/>
            <person name="Boyle B."/>
            <person name="Laroche J."/>
            <person name="Dewar K."/>
            <person name="Juretic N."/>
            <person name="Blackburn G."/>
            <person name="Nisole A."/>
            <person name="Brunet B."/>
            <person name="Brandao M."/>
            <person name="Lumley L."/>
            <person name="Duan J."/>
            <person name="Quan G."/>
            <person name="Lucarotti C.J."/>
            <person name="Roe A.D."/>
            <person name="Sperling F.A.H."/>
            <person name="Levesque R.C."/>
            <person name="Cusson M."/>
        </authorList>
    </citation>
    <scope>NUCLEOTIDE SEQUENCE [LARGE SCALE GENOMIC DNA]</scope>
    <source>
        <strain evidence="1">Glfc:IPQL:Cfum</strain>
    </source>
</reference>
<evidence type="ECO:0000313" key="1">
    <source>
        <dbReference type="EMBL" id="KAI8432063.1"/>
    </source>
</evidence>
<dbReference type="EMBL" id="CM046107">
    <property type="protein sequence ID" value="KAI8432063.1"/>
    <property type="molecule type" value="Genomic_DNA"/>
</dbReference>
<protein>
    <submittedName>
        <fullName evidence="1">Uncharacterized protein</fullName>
    </submittedName>
</protein>
<comment type="caution">
    <text evidence="1">The sequence shown here is derived from an EMBL/GenBank/DDBJ whole genome shotgun (WGS) entry which is preliminary data.</text>
</comment>
<keyword evidence="2" id="KW-1185">Reference proteome</keyword>